<proteinExistence type="predicted"/>
<sequence length="643" mass="72264">MFNIMFEQPELFGFQDAKCTKINDRPDSIVDLVGTMDMVLKEERQRKKSSVNSEPVRQPDSKSIHNANVDLTGEVVGESACVRNFCNGFLEAMNEVEGSIRGSNSSDEIVLTDYHGIFLRSNLDQLFSGLCEHSRYIPAAKLLETASNQKEPVDGTSWQRIHKPAAHLFSTISKDMIDGFIRQPSKPEPTARIHFFLDDIQMHDVVDRTGADANGTTSEELRHLYQYKDELGDRVRFYQDNLVVPAPWEQDPKLWSRCAIDATVAPAPSAPEKAIATSVQADSKGDVSASVSSLLTDIYYLNFRDFDLGDEYAKRNVGFPAEISKAYHEEKWEVIITQEEYASLLAYKKGFDKHIDPCMGVVNSERKGFNTVVSYIVSALDKLRELGQLEYCNGFRIYRFFAKCPELPIKFLEASYLYSSIVPIKQLPDFPEEKAASPDQVFDFKKNDKDEYEFIRKSDGESCQLNGVFTYVILPDEPDHVYCGVGNGQQNSKGEPNEYRHRNIYYVEGHSSLAQGKDVLFAGEFLCLDGQLKLWTNGSGHYEPIAELRLTNLTEVVKRILPDNLFRDHDGLTATEIQALNAYIQIPESDEVILTDSDSAPAGSDSDSDSITDADVYRKSMMDRGLGRRVRVRSVGPTNAGAV</sequence>
<feature type="region of interest" description="Disordered" evidence="1">
    <location>
        <begin position="595"/>
        <end position="614"/>
    </location>
</feature>
<evidence type="ECO:0000313" key="3">
    <source>
        <dbReference type="Proteomes" id="UP000247437"/>
    </source>
</evidence>
<dbReference type="EMBL" id="PDLL01000260">
    <property type="protein sequence ID" value="PYY68838.1"/>
    <property type="molecule type" value="Genomic_DNA"/>
</dbReference>
<organism evidence="2 3">
    <name type="scientific">Pseudomonas jessenii</name>
    <dbReference type="NCBI Taxonomy" id="77298"/>
    <lineage>
        <taxon>Bacteria</taxon>
        <taxon>Pseudomonadati</taxon>
        <taxon>Pseudomonadota</taxon>
        <taxon>Gammaproteobacteria</taxon>
        <taxon>Pseudomonadales</taxon>
        <taxon>Pseudomonadaceae</taxon>
        <taxon>Pseudomonas</taxon>
    </lineage>
</organism>
<dbReference type="Proteomes" id="UP000247437">
    <property type="component" value="Unassembled WGS sequence"/>
</dbReference>
<evidence type="ECO:0000313" key="2">
    <source>
        <dbReference type="EMBL" id="PYY68838.1"/>
    </source>
</evidence>
<protein>
    <submittedName>
        <fullName evidence="2">Uncharacterized protein</fullName>
    </submittedName>
</protein>
<feature type="region of interest" description="Disordered" evidence="1">
    <location>
        <begin position="43"/>
        <end position="65"/>
    </location>
</feature>
<name>A0A2W0ETA0_PSEJE</name>
<dbReference type="AlphaFoldDB" id="A0A2W0ETA0"/>
<comment type="caution">
    <text evidence="2">The sequence shown here is derived from an EMBL/GenBank/DDBJ whole genome shotgun (WGS) entry which is preliminary data.</text>
</comment>
<accession>A0A2W0ETA0</accession>
<gene>
    <name evidence="2" type="ORF">CRX42_19640</name>
</gene>
<evidence type="ECO:0000256" key="1">
    <source>
        <dbReference type="SAM" id="MobiDB-lite"/>
    </source>
</evidence>
<feature type="compositionally biased region" description="Low complexity" evidence="1">
    <location>
        <begin position="596"/>
        <end position="605"/>
    </location>
</feature>
<reference evidence="2 3" key="1">
    <citation type="journal article" date="2018" name="Appl. Microbiol. Biotechnol.">
        <title>Characterization of the caprolactam degradation pathway in Pseudomonas jessenii using mass spectrometry-based proteomics.</title>
        <authorList>
            <person name="Otzen M."/>
            <person name="Palacio C."/>
            <person name="Janssen D.B."/>
        </authorList>
    </citation>
    <scope>NUCLEOTIDE SEQUENCE [LARGE SCALE GENOMIC DNA]</scope>
    <source>
        <strain evidence="2 3">GO3</strain>
    </source>
</reference>